<dbReference type="AlphaFoldDB" id="A0A0S4J7S6"/>
<dbReference type="Proteomes" id="UP000051952">
    <property type="component" value="Unassembled WGS sequence"/>
</dbReference>
<sequence>MQPLYSTSSWTIAEVSSSSSAVGDPFSLEFSPQDVQDFMSAFDLTEAEVRECVEG</sequence>
<keyword evidence="2" id="KW-1185">Reference proteome</keyword>
<dbReference type="VEuPathDB" id="TriTrypDB:BSAL_09490"/>
<protein>
    <submittedName>
        <fullName evidence="1">Uncharacterized protein</fullName>
    </submittedName>
</protein>
<dbReference type="EMBL" id="CYKH01001487">
    <property type="protein sequence ID" value="CUG87292.1"/>
    <property type="molecule type" value="Genomic_DNA"/>
</dbReference>
<evidence type="ECO:0000313" key="2">
    <source>
        <dbReference type="Proteomes" id="UP000051952"/>
    </source>
</evidence>
<evidence type="ECO:0000313" key="1">
    <source>
        <dbReference type="EMBL" id="CUG87292.1"/>
    </source>
</evidence>
<reference evidence="2" key="1">
    <citation type="submission" date="2015-09" db="EMBL/GenBank/DDBJ databases">
        <authorList>
            <consortium name="Pathogen Informatics"/>
        </authorList>
    </citation>
    <scope>NUCLEOTIDE SEQUENCE [LARGE SCALE GENOMIC DNA]</scope>
    <source>
        <strain evidence="2">Lake Konstanz</strain>
    </source>
</reference>
<accession>A0A0S4J7S6</accession>
<organism evidence="1 2">
    <name type="scientific">Bodo saltans</name>
    <name type="common">Flagellated protozoan</name>
    <dbReference type="NCBI Taxonomy" id="75058"/>
    <lineage>
        <taxon>Eukaryota</taxon>
        <taxon>Discoba</taxon>
        <taxon>Euglenozoa</taxon>
        <taxon>Kinetoplastea</taxon>
        <taxon>Metakinetoplastina</taxon>
        <taxon>Eubodonida</taxon>
        <taxon>Bodonidae</taxon>
        <taxon>Bodo</taxon>
    </lineage>
</organism>
<name>A0A0S4J7S6_BODSA</name>
<gene>
    <name evidence="1" type="ORF">BSAL_09490</name>
</gene>
<proteinExistence type="predicted"/>